<evidence type="ECO:0000256" key="1">
    <source>
        <dbReference type="SAM" id="MobiDB-lite"/>
    </source>
</evidence>
<protein>
    <recommendedName>
        <fullName evidence="5">Endonuclease</fullName>
    </recommendedName>
</protein>
<gene>
    <name evidence="3" type="ORF">CP968_03410</name>
    <name evidence="2" type="ORF">GCM10010371_03740</name>
</gene>
<reference evidence="3 4" key="2">
    <citation type="submission" date="2017-09" db="EMBL/GenBank/DDBJ databases">
        <authorList>
            <person name="Lee N."/>
            <person name="Cho B.-K."/>
        </authorList>
    </citation>
    <scope>NUCLEOTIDE SEQUENCE [LARGE SCALE GENOMIC DNA]</scope>
    <source>
        <strain evidence="3 4">ATCC 27467</strain>
    </source>
</reference>
<feature type="region of interest" description="Disordered" evidence="1">
    <location>
        <begin position="1"/>
        <end position="23"/>
    </location>
</feature>
<reference evidence="2" key="1">
    <citation type="journal article" date="2014" name="Int. J. Syst. Evol. Microbiol.">
        <title>Complete genome sequence of Corynebacterium casei LMG S-19264T (=DSM 44701T), isolated from a smear-ripened cheese.</title>
        <authorList>
            <consortium name="US DOE Joint Genome Institute (JGI-PGF)"/>
            <person name="Walter F."/>
            <person name="Albersmeier A."/>
            <person name="Kalinowski J."/>
            <person name="Ruckert C."/>
        </authorList>
    </citation>
    <scope>NUCLEOTIDE SEQUENCE</scope>
    <source>
        <strain evidence="2">JCM 4834</strain>
    </source>
</reference>
<accession>A0A5P2UE14</accession>
<evidence type="ECO:0000313" key="4">
    <source>
        <dbReference type="Proteomes" id="UP000326831"/>
    </source>
</evidence>
<dbReference type="AlphaFoldDB" id="A0A5P2UE14"/>
<reference evidence="2" key="3">
    <citation type="submission" date="2020-09" db="EMBL/GenBank/DDBJ databases">
        <authorList>
            <person name="Sun Q."/>
            <person name="Ohkuma M."/>
        </authorList>
    </citation>
    <scope>NUCLEOTIDE SEQUENCE</scope>
    <source>
        <strain evidence="2">JCM 4834</strain>
    </source>
</reference>
<dbReference type="EMBL" id="CP023701">
    <property type="protein sequence ID" value="QEU77462.1"/>
    <property type="molecule type" value="Genomic_DNA"/>
</dbReference>
<evidence type="ECO:0000313" key="2">
    <source>
        <dbReference type="EMBL" id="GGZ47647.1"/>
    </source>
</evidence>
<dbReference type="KEGG" id="ssub:CP968_03410"/>
<dbReference type="OrthoDB" id="3078554at2"/>
<evidence type="ECO:0008006" key="5">
    <source>
        <dbReference type="Google" id="ProtNLM"/>
    </source>
</evidence>
<evidence type="ECO:0000313" key="3">
    <source>
        <dbReference type="EMBL" id="QEU77462.1"/>
    </source>
</evidence>
<keyword evidence="4" id="KW-1185">Reference proteome</keyword>
<proteinExistence type="predicted"/>
<organism evidence="3 4">
    <name type="scientific">Streptomyces subrutilus</name>
    <dbReference type="NCBI Taxonomy" id="36818"/>
    <lineage>
        <taxon>Bacteria</taxon>
        <taxon>Bacillati</taxon>
        <taxon>Actinomycetota</taxon>
        <taxon>Actinomycetes</taxon>
        <taxon>Kitasatosporales</taxon>
        <taxon>Streptomycetaceae</taxon>
        <taxon>Streptomyces</taxon>
    </lineage>
</organism>
<name>A0A5P2UE14_9ACTN</name>
<dbReference type="EMBL" id="BMVX01000001">
    <property type="protein sequence ID" value="GGZ47647.1"/>
    <property type="molecule type" value="Genomic_DNA"/>
</dbReference>
<dbReference type="Proteomes" id="UP000634660">
    <property type="component" value="Unassembled WGS sequence"/>
</dbReference>
<sequence>MTRRAAVRELREEHGRTHAGEAGIRMRGTPAPLYQLLVLCVLFSVRIRADIAVAAARELFAAGLRPAFDERALHAAAELGLPKTPGGLARLVDAEDLPKLAAALVRAGPS</sequence>
<feature type="compositionally biased region" description="Basic and acidic residues" evidence="1">
    <location>
        <begin position="1"/>
        <end position="19"/>
    </location>
</feature>
<dbReference type="RefSeq" id="WP_150516558.1">
    <property type="nucleotide sequence ID" value="NZ_BMVX01000001.1"/>
</dbReference>
<dbReference type="Proteomes" id="UP000326831">
    <property type="component" value="Chromosome"/>
</dbReference>